<organism evidence="2">
    <name type="scientific">Anoplophora glabripennis</name>
    <name type="common">Asian longhorn beetle</name>
    <name type="synonym">Anoplophora nobilis</name>
    <dbReference type="NCBI Taxonomy" id="217634"/>
    <lineage>
        <taxon>Eukaryota</taxon>
        <taxon>Metazoa</taxon>
        <taxon>Ecdysozoa</taxon>
        <taxon>Arthropoda</taxon>
        <taxon>Hexapoda</taxon>
        <taxon>Insecta</taxon>
        <taxon>Pterygota</taxon>
        <taxon>Neoptera</taxon>
        <taxon>Endopterygota</taxon>
        <taxon>Coleoptera</taxon>
        <taxon>Polyphaga</taxon>
        <taxon>Cucujiformia</taxon>
        <taxon>Chrysomeloidea</taxon>
        <taxon>Cerambycidae</taxon>
        <taxon>Lamiinae</taxon>
        <taxon>Lamiini</taxon>
        <taxon>Anoplophora</taxon>
    </lineage>
</organism>
<feature type="non-terminal residue" evidence="2">
    <location>
        <position position="100"/>
    </location>
</feature>
<dbReference type="InterPro" id="IPR016135">
    <property type="entry name" value="UBQ-conjugating_enzyme/RWD"/>
</dbReference>
<reference evidence="2" key="1">
    <citation type="submission" date="2013-07" db="EMBL/GenBank/DDBJ databases">
        <title>Midgut Transcriptome Profiling of Anoplphora glabripennis, a Lignocellulose Degrading, Wood-Boring Cerambycid.</title>
        <authorList>
            <person name="Scully E.D."/>
            <person name="Hoover K."/>
            <person name="Carlson J.E."/>
            <person name="Tien M."/>
            <person name="Geib S.M."/>
        </authorList>
    </citation>
    <scope>NUCLEOTIDE SEQUENCE</scope>
</reference>
<gene>
    <name evidence="2" type="primary">RWDD4</name>
</gene>
<dbReference type="PANTHER" id="PTHR21275:SF1">
    <property type="entry name" value="RWD DOMAIN-CONTAINING PROTEIN 4"/>
    <property type="match status" value="1"/>
</dbReference>
<dbReference type="SUPFAM" id="SSF54495">
    <property type="entry name" value="UBC-like"/>
    <property type="match status" value="1"/>
</dbReference>
<evidence type="ECO:0000259" key="1">
    <source>
        <dbReference type="PROSITE" id="PS50908"/>
    </source>
</evidence>
<feature type="domain" description="RWD" evidence="1">
    <location>
        <begin position="20"/>
        <end position="100"/>
    </location>
</feature>
<dbReference type="PROSITE" id="PS50908">
    <property type="entry name" value="RWD"/>
    <property type="match status" value="1"/>
</dbReference>
<name>V5FUW4_ANOGL</name>
<dbReference type="OrthoDB" id="10045773at2759"/>
<dbReference type="InterPro" id="IPR006575">
    <property type="entry name" value="RWD_dom"/>
</dbReference>
<evidence type="ECO:0000313" key="2">
    <source>
        <dbReference type="EMBL" id="JAB61420.1"/>
    </source>
</evidence>
<dbReference type="Gene3D" id="3.10.110.10">
    <property type="entry name" value="Ubiquitin Conjugating Enzyme"/>
    <property type="match status" value="1"/>
</dbReference>
<dbReference type="InterPro" id="IPR042770">
    <property type="entry name" value="RWDD4"/>
</dbReference>
<feature type="non-terminal residue" evidence="2">
    <location>
        <position position="1"/>
    </location>
</feature>
<proteinExistence type="predicted"/>
<dbReference type="AlphaFoldDB" id="V5FUW4"/>
<protein>
    <submittedName>
        <fullName evidence="2">RWD domain-containing protein 4</fullName>
    </submittedName>
</protein>
<sequence length="100" mass="11756">NFFNYITTKTNMSEPELQEEEREVLSSIYDGDDSFKQIDPTVYQYKYGETDTNKSFLLEIKWTSKYPNELPVISMDTFYNKHIVPSLKNKIIDVVISEAE</sequence>
<dbReference type="PANTHER" id="PTHR21275">
    <property type="entry name" value="RWD DOMAIN-CONTAINING PROTEIN 4"/>
    <property type="match status" value="1"/>
</dbReference>
<accession>V5FUW4</accession>
<dbReference type="EMBL" id="GALX01007046">
    <property type="protein sequence ID" value="JAB61420.1"/>
    <property type="molecule type" value="Transcribed_RNA"/>
</dbReference>
<dbReference type="Pfam" id="PF05773">
    <property type="entry name" value="RWD"/>
    <property type="match status" value="1"/>
</dbReference>